<keyword evidence="5 14" id="KW-0645">Protease</keyword>
<evidence type="ECO:0000256" key="1">
    <source>
        <dbReference type="ARBA" id="ARBA00001947"/>
    </source>
</evidence>
<comment type="similarity">
    <text evidence="3">Belongs to the peptidase M50B family.</text>
</comment>
<evidence type="ECO:0000256" key="2">
    <source>
        <dbReference type="ARBA" id="ARBA00004651"/>
    </source>
</evidence>
<reference evidence="14" key="1">
    <citation type="submission" date="2022-10" db="EMBL/GenBank/DDBJ databases">
        <title>Rhodococcus sp.75.</title>
        <authorList>
            <person name="Sun M."/>
        </authorList>
    </citation>
    <scope>NUCLEOTIDE SEQUENCE</scope>
    <source>
        <strain evidence="14">75</strain>
    </source>
</reference>
<evidence type="ECO:0000256" key="13">
    <source>
        <dbReference type="SAM" id="Phobius"/>
    </source>
</evidence>
<dbReference type="Proteomes" id="UP001164965">
    <property type="component" value="Chromosome"/>
</dbReference>
<evidence type="ECO:0000256" key="10">
    <source>
        <dbReference type="ARBA" id="ARBA00022989"/>
    </source>
</evidence>
<keyword evidence="9" id="KW-0862">Zinc</keyword>
<gene>
    <name evidence="14" type="ORF">RHODO2019_03505</name>
</gene>
<dbReference type="EMBL" id="CP110615">
    <property type="protein sequence ID" value="UZJ25546.1"/>
    <property type="molecule type" value="Genomic_DNA"/>
</dbReference>
<evidence type="ECO:0000256" key="7">
    <source>
        <dbReference type="ARBA" id="ARBA00022723"/>
    </source>
</evidence>
<evidence type="ECO:0000313" key="14">
    <source>
        <dbReference type="EMBL" id="UZJ25546.1"/>
    </source>
</evidence>
<evidence type="ECO:0000256" key="3">
    <source>
        <dbReference type="ARBA" id="ARBA00007931"/>
    </source>
</evidence>
<keyword evidence="10 13" id="KW-1133">Transmembrane helix</keyword>
<evidence type="ECO:0000256" key="8">
    <source>
        <dbReference type="ARBA" id="ARBA00022801"/>
    </source>
</evidence>
<dbReference type="GO" id="GO:0006508">
    <property type="term" value="P:proteolysis"/>
    <property type="evidence" value="ECO:0007669"/>
    <property type="project" value="UniProtKB-KW"/>
</dbReference>
<keyword evidence="15" id="KW-1185">Reference proteome</keyword>
<dbReference type="RefSeq" id="WP_265383650.1">
    <property type="nucleotide sequence ID" value="NZ_CP110615.1"/>
</dbReference>
<keyword evidence="4" id="KW-1003">Cell membrane</keyword>
<feature type="transmembrane region" description="Helical" evidence="13">
    <location>
        <begin position="235"/>
        <end position="256"/>
    </location>
</feature>
<accession>A0ABY6P1N9</accession>
<dbReference type="InterPro" id="IPR044537">
    <property type="entry name" value="Rip2-like"/>
</dbReference>
<dbReference type="PANTHER" id="PTHR35864">
    <property type="entry name" value="ZINC METALLOPROTEASE MJ0611-RELATED"/>
    <property type="match status" value="1"/>
</dbReference>
<keyword evidence="7" id="KW-0479">Metal-binding</keyword>
<evidence type="ECO:0000256" key="9">
    <source>
        <dbReference type="ARBA" id="ARBA00022833"/>
    </source>
</evidence>
<evidence type="ECO:0000256" key="11">
    <source>
        <dbReference type="ARBA" id="ARBA00023049"/>
    </source>
</evidence>
<protein>
    <submittedName>
        <fullName evidence="14">Site-2 protease family protein</fullName>
    </submittedName>
</protein>
<dbReference type="PANTHER" id="PTHR35864:SF1">
    <property type="entry name" value="ZINC METALLOPROTEASE YWHC-RELATED"/>
    <property type="match status" value="1"/>
</dbReference>
<feature type="transmembrane region" description="Helical" evidence="13">
    <location>
        <begin position="158"/>
        <end position="180"/>
    </location>
</feature>
<dbReference type="GO" id="GO:0008233">
    <property type="term" value="F:peptidase activity"/>
    <property type="evidence" value="ECO:0007669"/>
    <property type="project" value="UniProtKB-KW"/>
</dbReference>
<proteinExistence type="inferred from homology"/>
<feature type="transmembrane region" description="Helical" evidence="13">
    <location>
        <begin position="130"/>
        <end position="152"/>
    </location>
</feature>
<dbReference type="CDD" id="cd06158">
    <property type="entry name" value="S2P-M50_like_1"/>
    <property type="match status" value="1"/>
</dbReference>
<dbReference type="InterPro" id="IPR052348">
    <property type="entry name" value="Metallopeptidase_M50B"/>
</dbReference>
<keyword evidence="8" id="KW-0378">Hydrolase</keyword>
<keyword evidence="12 13" id="KW-0472">Membrane</keyword>
<evidence type="ECO:0000313" key="15">
    <source>
        <dbReference type="Proteomes" id="UP001164965"/>
    </source>
</evidence>
<sequence>MRTRRGPRAPTSHLPSPVFLALLVVTAAGATLLALGGGLSVLRAGAVLTVLGGWAVSLCLHELSHAVVALRGGDTSVREKGYLTLDPRRYADPLLSLGLPVLLLAVGGVPLPGGAVWIDRNQLRSRWVDSAVSVAGPVVNLVLAVVLALLVSTVAMPLPLAGVLSWLALVQVLAFLLNLLPVPGLDGWGVLDPHLSAATRRTAAQVRPFAPLLLFAVLISSSRVSGVLFDVADAVFTAVGGSTVLAGLGQGLFLFWR</sequence>
<evidence type="ECO:0000256" key="12">
    <source>
        <dbReference type="ARBA" id="ARBA00023136"/>
    </source>
</evidence>
<keyword evidence="6 13" id="KW-0812">Transmembrane</keyword>
<comment type="subcellular location">
    <subcellularLocation>
        <location evidence="2">Cell membrane</location>
        <topology evidence="2">Multi-pass membrane protein</topology>
    </subcellularLocation>
</comment>
<name>A0ABY6P1N9_9NOCA</name>
<feature type="transmembrane region" description="Helical" evidence="13">
    <location>
        <begin position="94"/>
        <end position="118"/>
    </location>
</feature>
<evidence type="ECO:0000256" key="6">
    <source>
        <dbReference type="ARBA" id="ARBA00022692"/>
    </source>
</evidence>
<organism evidence="14 15">
    <name type="scientific">Rhodococcus antarcticus</name>
    <dbReference type="NCBI Taxonomy" id="2987751"/>
    <lineage>
        <taxon>Bacteria</taxon>
        <taxon>Bacillati</taxon>
        <taxon>Actinomycetota</taxon>
        <taxon>Actinomycetes</taxon>
        <taxon>Mycobacteriales</taxon>
        <taxon>Nocardiaceae</taxon>
        <taxon>Rhodococcus</taxon>
    </lineage>
</organism>
<evidence type="ECO:0000256" key="5">
    <source>
        <dbReference type="ARBA" id="ARBA00022670"/>
    </source>
</evidence>
<comment type="cofactor">
    <cofactor evidence="1">
        <name>Zn(2+)</name>
        <dbReference type="ChEBI" id="CHEBI:29105"/>
    </cofactor>
</comment>
<evidence type="ECO:0000256" key="4">
    <source>
        <dbReference type="ARBA" id="ARBA00022475"/>
    </source>
</evidence>
<keyword evidence="11" id="KW-0482">Metalloprotease</keyword>